<accession>A0A6C0JL85</accession>
<name>A0A6C0JL85_9ZZZZ</name>
<proteinExistence type="predicted"/>
<sequence length="112" mass="12682">MKKKNSLSVYIALLFLIFLVLVFPYKEGFDTTTVTTTRTGNTVTTSSYNFFEYYWPFSGKFLQYSENVNPVTQGDTNIDTRTNNTAGYNDVDYVGFNTAGTGNDGRRYTQSV</sequence>
<keyword evidence="1" id="KW-1133">Transmembrane helix</keyword>
<evidence type="ECO:0000256" key="1">
    <source>
        <dbReference type="SAM" id="Phobius"/>
    </source>
</evidence>
<feature type="transmembrane region" description="Helical" evidence="1">
    <location>
        <begin position="7"/>
        <end position="25"/>
    </location>
</feature>
<evidence type="ECO:0000313" key="2">
    <source>
        <dbReference type="EMBL" id="QHU05526.1"/>
    </source>
</evidence>
<dbReference type="EMBL" id="MN740417">
    <property type="protein sequence ID" value="QHU05526.1"/>
    <property type="molecule type" value="Genomic_DNA"/>
</dbReference>
<reference evidence="2" key="1">
    <citation type="journal article" date="2020" name="Nature">
        <title>Giant virus diversity and host interactions through global metagenomics.</title>
        <authorList>
            <person name="Schulz F."/>
            <person name="Roux S."/>
            <person name="Paez-Espino D."/>
            <person name="Jungbluth S."/>
            <person name="Walsh D.A."/>
            <person name="Denef V.J."/>
            <person name="McMahon K.D."/>
            <person name="Konstantinidis K.T."/>
            <person name="Eloe-Fadrosh E.A."/>
            <person name="Kyrpides N.C."/>
            <person name="Woyke T."/>
        </authorList>
    </citation>
    <scope>NUCLEOTIDE SEQUENCE</scope>
    <source>
        <strain evidence="2">GVMAG-M-3300027736-24</strain>
    </source>
</reference>
<keyword evidence="1" id="KW-0812">Transmembrane</keyword>
<protein>
    <submittedName>
        <fullName evidence="2">Uncharacterized protein</fullName>
    </submittedName>
</protein>
<dbReference type="AlphaFoldDB" id="A0A6C0JL85"/>
<keyword evidence="1" id="KW-0472">Membrane</keyword>
<organism evidence="2">
    <name type="scientific">viral metagenome</name>
    <dbReference type="NCBI Taxonomy" id="1070528"/>
    <lineage>
        <taxon>unclassified sequences</taxon>
        <taxon>metagenomes</taxon>
        <taxon>organismal metagenomes</taxon>
    </lineage>
</organism>